<keyword evidence="3" id="KW-0479">Metal-binding</keyword>
<dbReference type="GO" id="GO:0032266">
    <property type="term" value="F:phosphatidylinositol-3-phosphate binding"/>
    <property type="evidence" value="ECO:0007669"/>
    <property type="project" value="UniProtKB-UniRule"/>
</dbReference>
<organism evidence="11 12">
    <name type="scientific">Phanerochaete carnosa (strain HHB-10118-sp)</name>
    <name type="common">White-rot fungus</name>
    <name type="synonym">Peniophora carnosa</name>
    <dbReference type="NCBI Taxonomy" id="650164"/>
    <lineage>
        <taxon>Eukaryota</taxon>
        <taxon>Fungi</taxon>
        <taxon>Dikarya</taxon>
        <taxon>Basidiomycota</taxon>
        <taxon>Agaricomycotina</taxon>
        <taxon>Agaricomycetes</taxon>
        <taxon>Polyporales</taxon>
        <taxon>Phanerochaetaceae</taxon>
        <taxon>Phanerochaete</taxon>
    </lineage>
</organism>
<evidence type="ECO:0000256" key="5">
    <source>
        <dbReference type="ARBA" id="ARBA00022833"/>
    </source>
</evidence>
<dbReference type="GeneID" id="18907149"/>
<evidence type="ECO:0000313" key="11">
    <source>
        <dbReference type="EMBL" id="EKM52830.1"/>
    </source>
</evidence>
<keyword evidence="6 7" id="KW-0653">Protein transport</keyword>
<dbReference type="Gene3D" id="1.10.10.10">
    <property type="entry name" value="Winged helix-like DNA-binding domain superfamily/Winged helix DNA-binding domain"/>
    <property type="match status" value="2"/>
</dbReference>
<evidence type="ECO:0000256" key="7">
    <source>
        <dbReference type="RuleBase" id="RU367095"/>
    </source>
</evidence>
<feature type="compositionally biased region" description="Low complexity" evidence="9">
    <location>
        <begin position="177"/>
        <end position="193"/>
    </location>
</feature>
<dbReference type="OrthoDB" id="271448at2759"/>
<evidence type="ECO:0000256" key="2">
    <source>
        <dbReference type="ARBA" id="ARBA00022448"/>
    </source>
</evidence>
<evidence type="ECO:0000313" key="12">
    <source>
        <dbReference type="Proteomes" id="UP000008370"/>
    </source>
</evidence>
<dbReference type="Gene3D" id="2.30.29.30">
    <property type="entry name" value="Pleckstrin-homology domain (PH domain)/Phosphotyrosine-binding domain (PTB)"/>
    <property type="match status" value="2"/>
</dbReference>
<dbReference type="InterPro" id="IPR040608">
    <property type="entry name" value="Snf8/Vps36"/>
</dbReference>
<dbReference type="PANTHER" id="PTHR13128">
    <property type="entry name" value="VACUOLAR PROTEIN-SORTING-ASSOCIATED PROTEIN 36"/>
    <property type="match status" value="1"/>
</dbReference>
<feature type="compositionally biased region" description="Polar residues" evidence="9">
    <location>
        <begin position="160"/>
        <end position="170"/>
    </location>
</feature>
<dbReference type="KEGG" id="pco:PHACADRAFT_100277"/>
<dbReference type="GO" id="GO:0000814">
    <property type="term" value="C:ESCRT II complex"/>
    <property type="evidence" value="ECO:0007669"/>
    <property type="project" value="UniProtKB-UniRule"/>
</dbReference>
<keyword evidence="7" id="KW-0963">Cytoplasm</keyword>
<feature type="region of interest" description="Disordered" evidence="9">
    <location>
        <begin position="156"/>
        <end position="194"/>
    </location>
</feature>
<dbReference type="SUPFAM" id="SSF46785">
    <property type="entry name" value="Winged helix' DNA-binding domain"/>
    <property type="match status" value="1"/>
</dbReference>
<evidence type="ECO:0000256" key="4">
    <source>
        <dbReference type="ARBA" id="ARBA00022771"/>
    </source>
</evidence>
<dbReference type="InParanoid" id="K5W179"/>
<evidence type="ECO:0000259" key="10">
    <source>
        <dbReference type="PROSITE" id="PS51495"/>
    </source>
</evidence>
<dbReference type="GO" id="GO:0031902">
    <property type="term" value="C:late endosome membrane"/>
    <property type="evidence" value="ECO:0007669"/>
    <property type="project" value="UniProtKB-UniRule"/>
</dbReference>
<dbReference type="Proteomes" id="UP000008370">
    <property type="component" value="Unassembled WGS sequence"/>
</dbReference>
<keyword evidence="7" id="KW-0967">Endosome</keyword>
<comment type="function">
    <text evidence="7">Component of the ESCRT-II complex (endosomal sorting complex required for transport II), which is required for multivesicular body (MVB) formation and sorting of endosomal cargo proteins into MVBs.</text>
</comment>
<dbReference type="EMBL" id="JH930475">
    <property type="protein sequence ID" value="EKM52830.1"/>
    <property type="molecule type" value="Genomic_DNA"/>
</dbReference>
<dbReference type="InterPro" id="IPR021648">
    <property type="entry name" value="GLUE_dom"/>
</dbReference>
<evidence type="ECO:0000256" key="8">
    <source>
        <dbReference type="SAM" id="Coils"/>
    </source>
</evidence>
<keyword evidence="5" id="KW-0862">Zinc</keyword>
<dbReference type="GO" id="GO:0043130">
    <property type="term" value="F:ubiquitin binding"/>
    <property type="evidence" value="ECO:0007669"/>
    <property type="project" value="UniProtKB-UniRule"/>
</dbReference>
<dbReference type="Pfam" id="PF11605">
    <property type="entry name" value="Vps36_ESCRT-II"/>
    <property type="match status" value="1"/>
</dbReference>
<evidence type="ECO:0000256" key="1">
    <source>
        <dbReference type="ARBA" id="ARBA00009697"/>
    </source>
</evidence>
<dbReference type="Pfam" id="PF04157">
    <property type="entry name" value="EAP30"/>
    <property type="match status" value="1"/>
</dbReference>
<feature type="coiled-coil region" evidence="8">
    <location>
        <begin position="325"/>
        <end position="366"/>
    </location>
</feature>
<proteinExistence type="inferred from homology"/>
<feature type="region of interest" description="Disordered" evidence="9">
    <location>
        <begin position="228"/>
        <end position="260"/>
    </location>
</feature>
<evidence type="ECO:0000256" key="6">
    <source>
        <dbReference type="ARBA" id="ARBA00022927"/>
    </source>
</evidence>
<dbReference type="InterPro" id="IPR001876">
    <property type="entry name" value="Znf_RanBP2"/>
</dbReference>
<dbReference type="FunCoup" id="K5W179">
    <property type="interactions" value="122"/>
</dbReference>
<feature type="compositionally biased region" description="Acidic residues" evidence="9">
    <location>
        <begin position="244"/>
        <end position="254"/>
    </location>
</feature>
<comment type="subunit">
    <text evidence="7">Component of the endosomal sorting complex required for transport II (ESCRT-II).</text>
</comment>
<dbReference type="Gene3D" id="4.10.1060.10">
    <property type="entry name" value="Zinc finger, RanBP2-type"/>
    <property type="match status" value="1"/>
</dbReference>
<dbReference type="GO" id="GO:0043328">
    <property type="term" value="P:protein transport to vacuole involved in ubiquitin-dependent protein catabolic process via the multivesicular body sorting pathway"/>
    <property type="evidence" value="ECO:0007669"/>
    <property type="project" value="UniProtKB-UniRule"/>
</dbReference>
<keyword evidence="12" id="KW-1185">Reference proteome</keyword>
<dbReference type="InterPro" id="IPR036390">
    <property type="entry name" value="WH_DNA-bd_sf"/>
</dbReference>
<sequence>MSALKRYTELVDGTIPVPALLYQDEDLLASQGDVGIYDGPQKSPQHQSGSVHISNIRLFYVDYSHPHSRSFALNLSHICRTDYWAGLLRSSAKVTVYLNPMPSRTMPMNTSKSRQDTSSGSDVWECEVCSYRNPPGLSPSASMVCGLCGVPRSAVPSAPVDSNTTMQSKSRVPAETSHLSSSLPSSSHHLPLPARTEQPSQIACPACTFLNYPSLSSCEICGTALPRPVHPTARSAPPSRPTSDDEDDDDDEREEGPRMIKVSFRKGGDKAFYAVLRRSLLDKAWEVRYPRRHPKHTESLRNQCVATSAARTWNVHDRVSTDGILQEVQTAAAATQTNMEDALQDLETLKIQAREMVRYAEELNERLTAVSALPSSFSSSPAPAGAAPGSAAVEPEEATFIRSSLAQLGLQMSNAPVTLDMIQDERKWHEELARELAGVLQGTPGRGKAAAAGMMRRRGIVALDEVWGGWNRARGVALIPPATFLLALPYLPQCTDPPIHTRTFSSSLSVLHTPPFTRAAFSARLVGLLTLVGPRTTVDVAYEESLPIGLVQEMVLEVEGVGEICRDEGEGRLDAFGRGQEVRWWMNIFHDLVWDGQVDELLAP</sequence>
<reference evidence="11 12" key="1">
    <citation type="journal article" date="2012" name="BMC Genomics">
        <title>Comparative genomics of the white-rot fungi, Phanerochaete carnosa and P. chrysosporium, to elucidate the genetic basis of the distinct wood types they colonize.</title>
        <authorList>
            <person name="Suzuki H."/>
            <person name="MacDonald J."/>
            <person name="Syed K."/>
            <person name="Salamov A."/>
            <person name="Hori C."/>
            <person name="Aerts A."/>
            <person name="Henrissat B."/>
            <person name="Wiebenga A."/>
            <person name="vanKuyk P.A."/>
            <person name="Barry K."/>
            <person name="Lindquist E."/>
            <person name="LaButti K."/>
            <person name="Lapidus A."/>
            <person name="Lucas S."/>
            <person name="Coutinho P."/>
            <person name="Gong Y."/>
            <person name="Samejima M."/>
            <person name="Mahadevan R."/>
            <person name="Abou-Zaid M."/>
            <person name="de Vries R.P."/>
            <person name="Igarashi K."/>
            <person name="Yadav J.S."/>
            <person name="Grigoriev I.V."/>
            <person name="Master E.R."/>
        </authorList>
    </citation>
    <scope>NUCLEOTIDE SEQUENCE [LARGE SCALE GENOMIC DNA]</scope>
    <source>
        <strain evidence="11 12">HHB-10118-sp</strain>
    </source>
</reference>
<feature type="domain" description="GLUE N-terminal" evidence="10">
    <location>
        <begin position="11"/>
        <end position="292"/>
    </location>
</feature>
<accession>K5W179</accession>
<dbReference type="PANTHER" id="PTHR13128:SF12">
    <property type="entry name" value="VACUOLAR PROTEIN-SORTING-ASSOCIATED PROTEIN 36"/>
    <property type="match status" value="1"/>
</dbReference>
<gene>
    <name evidence="11" type="ORF">PHACADRAFT_100277</name>
</gene>
<dbReference type="SMART" id="SM00547">
    <property type="entry name" value="ZnF_RBZ"/>
    <property type="match status" value="2"/>
</dbReference>
<dbReference type="AlphaFoldDB" id="K5W179"/>
<dbReference type="RefSeq" id="XP_007399159.1">
    <property type="nucleotide sequence ID" value="XM_007399097.1"/>
</dbReference>
<dbReference type="InterPro" id="IPR011993">
    <property type="entry name" value="PH-like_dom_sf"/>
</dbReference>
<keyword evidence="8" id="KW-0175">Coiled coil</keyword>
<dbReference type="GO" id="GO:0008270">
    <property type="term" value="F:zinc ion binding"/>
    <property type="evidence" value="ECO:0007669"/>
    <property type="project" value="UniProtKB-KW"/>
</dbReference>
<evidence type="ECO:0000256" key="3">
    <source>
        <dbReference type="ARBA" id="ARBA00022723"/>
    </source>
</evidence>
<keyword evidence="4" id="KW-0863">Zinc-finger</keyword>
<dbReference type="PROSITE" id="PS51495">
    <property type="entry name" value="GLUE"/>
    <property type="match status" value="1"/>
</dbReference>
<dbReference type="InterPro" id="IPR037855">
    <property type="entry name" value="Vps36"/>
</dbReference>
<keyword evidence="2 7" id="KW-0813">Transport</keyword>
<comment type="similarity">
    <text evidence="1 7">Belongs to the VPS36 family.</text>
</comment>
<dbReference type="STRING" id="650164.K5W179"/>
<comment type="subcellular location">
    <subcellularLocation>
        <location evidence="7">Cytoplasm</location>
    </subcellularLocation>
    <subcellularLocation>
        <location evidence="7">Endosome</location>
    </subcellularLocation>
</comment>
<name>K5W179_PHACS</name>
<protein>
    <recommendedName>
        <fullName evidence="7">Vacuolar protein-sorting-associated protein 36</fullName>
    </recommendedName>
    <alternativeName>
        <fullName evidence="7">ESCRT-II complex subunit VPS36</fullName>
    </alternativeName>
</protein>
<evidence type="ECO:0000256" key="9">
    <source>
        <dbReference type="SAM" id="MobiDB-lite"/>
    </source>
</evidence>
<dbReference type="SUPFAM" id="SSF50729">
    <property type="entry name" value="PH domain-like"/>
    <property type="match status" value="2"/>
</dbReference>
<dbReference type="Gene3D" id="6.10.140.260">
    <property type="match status" value="1"/>
</dbReference>
<dbReference type="InterPro" id="IPR036388">
    <property type="entry name" value="WH-like_DNA-bd_sf"/>
</dbReference>
<dbReference type="HOGENOM" id="CLU_015433_3_0_1"/>